<comment type="caution">
    <text evidence="1">The sequence shown here is derived from an EMBL/GenBank/DDBJ whole genome shotgun (WGS) entry which is preliminary data.</text>
</comment>
<dbReference type="EMBL" id="BJYT01000009">
    <property type="protein sequence ID" value="GEO10076.1"/>
    <property type="molecule type" value="Genomic_DNA"/>
</dbReference>
<reference evidence="1 2" key="1">
    <citation type="submission" date="2019-07" db="EMBL/GenBank/DDBJ databases">
        <title>Whole genome shotgun sequence of Segetibacter aerophilus NBRC 106135.</title>
        <authorList>
            <person name="Hosoyama A."/>
            <person name="Uohara A."/>
            <person name="Ohji S."/>
            <person name="Ichikawa N."/>
        </authorList>
    </citation>
    <scope>NUCLEOTIDE SEQUENCE [LARGE SCALE GENOMIC DNA]</scope>
    <source>
        <strain evidence="1 2">NBRC 106135</strain>
    </source>
</reference>
<protein>
    <submittedName>
        <fullName evidence="1">Uncharacterized protein</fullName>
    </submittedName>
</protein>
<dbReference type="RefSeq" id="WP_147204192.1">
    <property type="nucleotide sequence ID" value="NZ_BJYT01000009.1"/>
</dbReference>
<accession>A0A512BDN6</accession>
<name>A0A512BDN6_9BACT</name>
<evidence type="ECO:0000313" key="2">
    <source>
        <dbReference type="Proteomes" id="UP000321513"/>
    </source>
</evidence>
<dbReference type="AlphaFoldDB" id="A0A512BDN6"/>
<keyword evidence="2" id="KW-1185">Reference proteome</keyword>
<organism evidence="1 2">
    <name type="scientific">Segetibacter aerophilus</name>
    <dbReference type="NCBI Taxonomy" id="670293"/>
    <lineage>
        <taxon>Bacteria</taxon>
        <taxon>Pseudomonadati</taxon>
        <taxon>Bacteroidota</taxon>
        <taxon>Chitinophagia</taxon>
        <taxon>Chitinophagales</taxon>
        <taxon>Chitinophagaceae</taxon>
        <taxon>Segetibacter</taxon>
    </lineage>
</organism>
<dbReference type="OrthoDB" id="799765at2"/>
<gene>
    <name evidence="1" type="ORF">SAE01_25720</name>
</gene>
<sequence>MEIKVQIPFQQLLTAVKTLTPKEKERLREELAKERSVKDNKNELIEMLLAGPVYTEEDINNIGENRKSIAKWRTKS</sequence>
<dbReference type="Proteomes" id="UP000321513">
    <property type="component" value="Unassembled WGS sequence"/>
</dbReference>
<proteinExistence type="predicted"/>
<evidence type="ECO:0000313" key="1">
    <source>
        <dbReference type="EMBL" id="GEO10076.1"/>
    </source>
</evidence>